<feature type="non-terminal residue" evidence="1">
    <location>
        <position position="1"/>
    </location>
</feature>
<feature type="non-terminal residue" evidence="1">
    <location>
        <position position="113"/>
    </location>
</feature>
<keyword evidence="2" id="KW-1185">Reference proteome</keyword>
<accession>A0ACB8RM33</accession>
<gene>
    <name evidence="1" type="ORF">FA95DRAFT_1478960</name>
</gene>
<organism evidence="1 2">
    <name type="scientific">Auriscalpium vulgare</name>
    <dbReference type="NCBI Taxonomy" id="40419"/>
    <lineage>
        <taxon>Eukaryota</taxon>
        <taxon>Fungi</taxon>
        <taxon>Dikarya</taxon>
        <taxon>Basidiomycota</taxon>
        <taxon>Agaricomycotina</taxon>
        <taxon>Agaricomycetes</taxon>
        <taxon>Russulales</taxon>
        <taxon>Auriscalpiaceae</taxon>
        <taxon>Auriscalpium</taxon>
    </lineage>
</organism>
<proteinExistence type="predicted"/>
<protein>
    <submittedName>
        <fullName evidence="1">Uncharacterized protein</fullName>
    </submittedName>
</protein>
<dbReference type="EMBL" id="MU275966">
    <property type="protein sequence ID" value="KAI0044952.1"/>
    <property type="molecule type" value="Genomic_DNA"/>
</dbReference>
<comment type="caution">
    <text evidence="1">The sequence shown here is derived from an EMBL/GenBank/DDBJ whole genome shotgun (WGS) entry which is preliminary data.</text>
</comment>
<sequence>DLISQALTPYNHYSEIVSPFDAESKRDEAFRAKFKDLMLEIIAETQAWAEARPKFENEQASNALAQEMDAINEMERDQGRSSESLPHAPSPSMRRGLVEFVTNVRNALLRLSG</sequence>
<reference evidence="1" key="1">
    <citation type="submission" date="2021-02" db="EMBL/GenBank/DDBJ databases">
        <authorList>
            <consortium name="DOE Joint Genome Institute"/>
            <person name="Ahrendt S."/>
            <person name="Looney B.P."/>
            <person name="Miyauchi S."/>
            <person name="Morin E."/>
            <person name="Drula E."/>
            <person name="Courty P.E."/>
            <person name="Chicoki N."/>
            <person name="Fauchery L."/>
            <person name="Kohler A."/>
            <person name="Kuo A."/>
            <person name="Labutti K."/>
            <person name="Pangilinan J."/>
            <person name="Lipzen A."/>
            <person name="Riley R."/>
            <person name="Andreopoulos W."/>
            <person name="He G."/>
            <person name="Johnson J."/>
            <person name="Barry K.W."/>
            <person name="Grigoriev I.V."/>
            <person name="Nagy L."/>
            <person name="Hibbett D."/>
            <person name="Henrissat B."/>
            <person name="Matheny P.B."/>
            <person name="Labbe J."/>
            <person name="Martin F."/>
        </authorList>
    </citation>
    <scope>NUCLEOTIDE SEQUENCE</scope>
    <source>
        <strain evidence="1">FP105234-sp</strain>
    </source>
</reference>
<evidence type="ECO:0000313" key="2">
    <source>
        <dbReference type="Proteomes" id="UP000814033"/>
    </source>
</evidence>
<dbReference type="Proteomes" id="UP000814033">
    <property type="component" value="Unassembled WGS sequence"/>
</dbReference>
<name>A0ACB8RM33_9AGAM</name>
<evidence type="ECO:0000313" key="1">
    <source>
        <dbReference type="EMBL" id="KAI0044952.1"/>
    </source>
</evidence>
<reference evidence="1" key="2">
    <citation type="journal article" date="2022" name="New Phytol.">
        <title>Evolutionary transition to the ectomycorrhizal habit in the genomes of a hyperdiverse lineage of mushroom-forming fungi.</title>
        <authorList>
            <person name="Looney B."/>
            <person name="Miyauchi S."/>
            <person name="Morin E."/>
            <person name="Drula E."/>
            <person name="Courty P.E."/>
            <person name="Kohler A."/>
            <person name="Kuo A."/>
            <person name="LaButti K."/>
            <person name="Pangilinan J."/>
            <person name="Lipzen A."/>
            <person name="Riley R."/>
            <person name="Andreopoulos W."/>
            <person name="He G."/>
            <person name="Johnson J."/>
            <person name="Nolan M."/>
            <person name="Tritt A."/>
            <person name="Barry K.W."/>
            <person name="Grigoriev I.V."/>
            <person name="Nagy L.G."/>
            <person name="Hibbett D."/>
            <person name="Henrissat B."/>
            <person name="Matheny P.B."/>
            <person name="Labbe J."/>
            <person name="Martin F.M."/>
        </authorList>
    </citation>
    <scope>NUCLEOTIDE SEQUENCE</scope>
    <source>
        <strain evidence="1">FP105234-sp</strain>
    </source>
</reference>